<organism evidence="2 3">
    <name type="scientific">Dipteronia sinensis</name>
    <dbReference type="NCBI Taxonomy" id="43782"/>
    <lineage>
        <taxon>Eukaryota</taxon>
        <taxon>Viridiplantae</taxon>
        <taxon>Streptophyta</taxon>
        <taxon>Embryophyta</taxon>
        <taxon>Tracheophyta</taxon>
        <taxon>Spermatophyta</taxon>
        <taxon>Magnoliopsida</taxon>
        <taxon>eudicotyledons</taxon>
        <taxon>Gunneridae</taxon>
        <taxon>Pentapetalae</taxon>
        <taxon>rosids</taxon>
        <taxon>malvids</taxon>
        <taxon>Sapindales</taxon>
        <taxon>Sapindaceae</taxon>
        <taxon>Hippocastanoideae</taxon>
        <taxon>Acereae</taxon>
        <taxon>Dipteronia</taxon>
    </lineage>
</organism>
<evidence type="ECO:0000313" key="3">
    <source>
        <dbReference type="Proteomes" id="UP001281410"/>
    </source>
</evidence>
<gene>
    <name evidence="2" type="ORF">Dsin_008171</name>
</gene>
<sequence>MIIEYGQFYDVLSFDTTYKINKENWPFAVFVGRNHHQETVIFKGALMYDETIDSFVWLFETFLQAMSGKAPNTIFTDQDDAMAKAILHVMPSTYHRICTWHMMQNDLKHVNIVFKGEVTSVL</sequence>
<proteinExistence type="predicted"/>
<dbReference type="PANTHER" id="PTHR47718">
    <property type="entry name" value="OS01G0519700 PROTEIN"/>
    <property type="match status" value="1"/>
</dbReference>
<evidence type="ECO:0000259" key="1">
    <source>
        <dbReference type="Pfam" id="PF10551"/>
    </source>
</evidence>
<name>A0AAE0EHI9_9ROSI</name>
<feature type="domain" description="MULE transposase" evidence="1">
    <location>
        <begin position="11"/>
        <end position="105"/>
    </location>
</feature>
<protein>
    <recommendedName>
        <fullName evidence="1">MULE transposase domain-containing protein</fullName>
    </recommendedName>
</protein>
<dbReference type="EMBL" id="JANJYJ010000002">
    <property type="protein sequence ID" value="KAK3228309.1"/>
    <property type="molecule type" value="Genomic_DNA"/>
</dbReference>
<evidence type="ECO:0000313" key="2">
    <source>
        <dbReference type="EMBL" id="KAK3228309.1"/>
    </source>
</evidence>
<dbReference type="Proteomes" id="UP001281410">
    <property type="component" value="Unassembled WGS sequence"/>
</dbReference>
<accession>A0AAE0EHI9</accession>
<dbReference type="AlphaFoldDB" id="A0AAE0EHI9"/>
<reference evidence="2" key="1">
    <citation type="journal article" date="2023" name="Plant J.">
        <title>Genome sequences and population genomics provide insights into the demographic history, inbreeding, and mutation load of two 'living fossil' tree species of Dipteronia.</title>
        <authorList>
            <person name="Feng Y."/>
            <person name="Comes H.P."/>
            <person name="Chen J."/>
            <person name="Zhu S."/>
            <person name="Lu R."/>
            <person name="Zhang X."/>
            <person name="Li P."/>
            <person name="Qiu J."/>
            <person name="Olsen K.M."/>
            <person name="Qiu Y."/>
        </authorList>
    </citation>
    <scope>NUCLEOTIDE SEQUENCE</scope>
    <source>
        <strain evidence="2">NBL</strain>
    </source>
</reference>
<dbReference type="InterPro" id="IPR018289">
    <property type="entry name" value="MULE_transposase_dom"/>
</dbReference>
<comment type="caution">
    <text evidence="2">The sequence shown here is derived from an EMBL/GenBank/DDBJ whole genome shotgun (WGS) entry which is preliminary data.</text>
</comment>
<dbReference type="Pfam" id="PF10551">
    <property type="entry name" value="MULE"/>
    <property type="match status" value="1"/>
</dbReference>
<keyword evidence="3" id="KW-1185">Reference proteome</keyword>
<dbReference type="PANTHER" id="PTHR47718:SF2">
    <property type="entry name" value="PROTEIN FAR1-RELATED SEQUENCE 5-LIKE"/>
    <property type="match status" value="1"/>
</dbReference>